<gene>
    <name evidence="1" type="ORF">C1H46_014928</name>
</gene>
<protein>
    <submittedName>
        <fullName evidence="1">Uncharacterized protein</fullName>
    </submittedName>
</protein>
<accession>A0A540MKZ5</accession>
<name>A0A540MKZ5_MALBA</name>
<proteinExistence type="predicted"/>
<dbReference type="EMBL" id="VIEB01000235">
    <property type="protein sequence ID" value="TQD99454.1"/>
    <property type="molecule type" value="Genomic_DNA"/>
</dbReference>
<organism evidence="1 2">
    <name type="scientific">Malus baccata</name>
    <name type="common">Siberian crab apple</name>
    <name type="synonym">Pyrus baccata</name>
    <dbReference type="NCBI Taxonomy" id="106549"/>
    <lineage>
        <taxon>Eukaryota</taxon>
        <taxon>Viridiplantae</taxon>
        <taxon>Streptophyta</taxon>
        <taxon>Embryophyta</taxon>
        <taxon>Tracheophyta</taxon>
        <taxon>Spermatophyta</taxon>
        <taxon>Magnoliopsida</taxon>
        <taxon>eudicotyledons</taxon>
        <taxon>Gunneridae</taxon>
        <taxon>Pentapetalae</taxon>
        <taxon>rosids</taxon>
        <taxon>fabids</taxon>
        <taxon>Rosales</taxon>
        <taxon>Rosaceae</taxon>
        <taxon>Amygdaloideae</taxon>
        <taxon>Maleae</taxon>
        <taxon>Malus</taxon>
    </lineage>
</organism>
<sequence>MTKTLQLASSARFGVLRTTKKFVQPVTAQSSVKRTTVNTLNLGMKNIQLDSPAPSGV</sequence>
<evidence type="ECO:0000313" key="1">
    <source>
        <dbReference type="EMBL" id="TQD99454.1"/>
    </source>
</evidence>
<dbReference type="AlphaFoldDB" id="A0A540MKZ5"/>
<reference evidence="1 2" key="1">
    <citation type="journal article" date="2019" name="G3 (Bethesda)">
        <title>Sequencing of a Wild Apple (Malus baccata) Genome Unravels the Differences Between Cultivated and Wild Apple Species Regarding Disease Resistance and Cold Tolerance.</title>
        <authorList>
            <person name="Chen X."/>
        </authorList>
    </citation>
    <scope>NUCLEOTIDE SEQUENCE [LARGE SCALE GENOMIC DNA]</scope>
    <source>
        <strain evidence="2">cv. Shandingzi</strain>
        <tissue evidence="1">Leaves</tissue>
    </source>
</reference>
<dbReference type="Proteomes" id="UP000315295">
    <property type="component" value="Unassembled WGS sequence"/>
</dbReference>
<evidence type="ECO:0000313" key="2">
    <source>
        <dbReference type="Proteomes" id="UP000315295"/>
    </source>
</evidence>
<keyword evidence="2" id="KW-1185">Reference proteome</keyword>
<comment type="caution">
    <text evidence="1">The sequence shown here is derived from an EMBL/GenBank/DDBJ whole genome shotgun (WGS) entry which is preliminary data.</text>
</comment>